<keyword evidence="3" id="KW-1185">Reference proteome</keyword>
<organism evidence="2 3">
    <name type="scientific">Trichinella spiralis</name>
    <name type="common">Trichina worm</name>
    <dbReference type="NCBI Taxonomy" id="6334"/>
    <lineage>
        <taxon>Eukaryota</taxon>
        <taxon>Metazoa</taxon>
        <taxon>Ecdysozoa</taxon>
        <taxon>Nematoda</taxon>
        <taxon>Enoplea</taxon>
        <taxon>Dorylaimia</taxon>
        <taxon>Trichinellida</taxon>
        <taxon>Trichinellidae</taxon>
        <taxon>Trichinella</taxon>
    </lineage>
</organism>
<evidence type="ECO:0000313" key="2">
    <source>
        <dbReference type="EMBL" id="KAL1245877.1"/>
    </source>
</evidence>
<feature type="region of interest" description="Disordered" evidence="1">
    <location>
        <begin position="1"/>
        <end position="28"/>
    </location>
</feature>
<comment type="caution">
    <text evidence="2">The sequence shown here is derived from an EMBL/GenBank/DDBJ whole genome shotgun (WGS) entry which is preliminary data.</text>
</comment>
<feature type="region of interest" description="Disordered" evidence="1">
    <location>
        <begin position="94"/>
        <end position="116"/>
    </location>
</feature>
<evidence type="ECO:0000256" key="1">
    <source>
        <dbReference type="SAM" id="MobiDB-lite"/>
    </source>
</evidence>
<dbReference type="Proteomes" id="UP001558632">
    <property type="component" value="Unassembled WGS sequence"/>
</dbReference>
<evidence type="ECO:0000313" key="3">
    <source>
        <dbReference type="Proteomes" id="UP001558632"/>
    </source>
</evidence>
<gene>
    <name evidence="2" type="ORF">TSPI_08765</name>
</gene>
<accession>A0ABR3L2J1</accession>
<reference evidence="2 3" key="1">
    <citation type="submission" date="2024-07" db="EMBL/GenBank/DDBJ databases">
        <title>Enhanced genomic and transcriptomic resources for Trichinella pseudospiralis and T. spiralis underpin the discovery of pronounced molecular differences between stages and species.</title>
        <authorList>
            <person name="Pasi K.K."/>
            <person name="La Rosa G."/>
            <person name="Gomez-Morales M.A."/>
            <person name="Tosini F."/>
            <person name="Sumanam S."/>
            <person name="Young N.D."/>
            <person name="Chang B.C."/>
            <person name="Robin G.B."/>
        </authorList>
    </citation>
    <scope>NUCLEOTIDE SEQUENCE [LARGE SCALE GENOMIC DNA]</scope>
    <source>
        <strain evidence="2">ISS534</strain>
    </source>
</reference>
<keyword evidence="2" id="KW-0240">DNA-directed RNA polymerase</keyword>
<proteinExistence type="predicted"/>
<protein>
    <submittedName>
        <fullName evidence="2">DNA-directed RNA polymerase subunit beta</fullName>
    </submittedName>
</protein>
<dbReference type="GO" id="GO:0000428">
    <property type="term" value="C:DNA-directed RNA polymerase complex"/>
    <property type="evidence" value="ECO:0007669"/>
    <property type="project" value="UniProtKB-KW"/>
</dbReference>
<sequence length="116" mass="12376">MPLGHGSANPAENGRAAGGPDDPGASVCARGHGFRWPTVCEDYKKDHVSENAVWSTPTIEKGCRGSIHTNLDKNSVKQRAAEELKTIPQIYHEEASSASADLETADLAAKEDSCRT</sequence>
<keyword evidence="2" id="KW-0804">Transcription</keyword>
<dbReference type="EMBL" id="JBEUSY010000061">
    <property type="protein sequence ID" value="KAL1245877.1"/>
    <property type="molecule type" value="Genomic_DNA"/>
</dbReference>
<name>A0ABR3L2J1_TRISP</name>